<keyword evidence="4" id="KW-0732">Signal</keyword>
<dbReference type="InterPro" id="IPR037066">
    <property type="entry name" value="Plug_dom_sf"/>
</dbReference>
<gene>
    <name evidence="7" type="ORF">GCM10011529_16960</name>
</gene>
<evidence type="ECO:0000256" key="3">
    <source>
        <dbReference type="ARBA" id="ARBA00023237"/>
    </source>
</evidence>
<feature type="domain" description="TonB-dependent receptor plug" evidence="5">
    <location>
        <begin position="81"/>
        <end position="179"/>
    </location>
</feature>
<comment type="subcellular location">
    <subcellularLocation>
        <location evidence="1">Cell outer membrane</location>
    </subcellularLocation>
</comment>
<sequence>MIDFDNRSAPAAFRSIARASLLAGICMAAIASTAAAARIITAAATAEAAADSAAESAENEIIVTGSRPIAESEAAALIIQRNSDSLVSVLAADSIGRLPDQNIAQAISRLPGVSVQRDQGQARYVNLRGAPLNWTTLSFDGIFVVSPEGRDARFDSIPSAIASQVIVQKAVTPDLNGETIAGNVNIVTRSPFDYKGFHIATKLGAGYVELGGGTEVEGSLVVSNRWNTGIGEIGVLLSGSYYRRNMVTDNFEIDWETVSRDLRPAVAGEETPRVWAREIENKYYRLTRKNYSATGRLEWRPDSDNKVFISSIYTIFADDELRDNYRVDADDQQSRVPNSTAPCPAGADAPAPFTTGYADVCTGNTPLTGTIYGVDFDARFRATKYRQSVFTNTVGGDHVLGDWTVKWRGNYTRSQDDRSLPYLHTYQSPGFGSNGVGAVDRPTVQYDLTDKNNSHISLFRTLRSPTGVLSRGAGLSDYQSFPNGITSATALDALDVTDAYTAKVEAQWNTSLFGDTVLRFGGQFDQRTKEANERLLTAQGSSLNTALTAQGIPLNLSGILGTDPFKGKIAPGYMMTHFSDAKAQAIVRVAGSLGTFVPQNQNFYNVREKIWSGFAMGTTRFDWGNIVYGARVENITNTGTAFAIIGSAQQLVTIENSKTLVFPSAHINWNAREDMKVRLSFNTGAARPDYTVSRPNLTVNDADESISGGNPLALPERAKGVDLYWEWYVLPRGFVSLGVFYKDVTDVLFQDTTVFGLDILNTAAFPNRVQYDFTTTVNGGDGYIAGVEGAVQFQLDSFLDSDSWIGGFGIQANATYTQSEATTPDGRKIQFPGTSEWTYNVGPYYEKYGFSARLSYQKRTDWLSEIGTPADTGGDIFWAADDELDISARYAITSNFEVYVDASNLLNGPGRRYAGISQRTIEHETFGPRVQAGIRLTY</sequence>
<dbReference type="InterPro" id="IPR012910">
    <property type="entry name" value="Plug_dom"/>
</dbReference>
<dbReference type="InterPro" id="IPR010104">
    <property type="entry name" value="TonB_rcpt_bac"/>
</dbReference>
<dbReference type="PANTHER" id="PTHR40980">
    <property type="entry name" value="PLUG DOMAIN-CONTAINING PROTEIN"/>
    <property type="match status" value="1"/>
</dbReference>
<dbReference type="Gene3D" id="2.40.170.20">
    <property type="entry name" value="TonB-dependent receptor, beta-barrel domain"/>
    <property type="match status" value="1"/>
</dbReference>
<evidence type="ECO:0000256" key="2">
    <source>
        <dbReference type="ARBA" id="ARBA00023136"/>
    </source>
</evidence>
<keyword evidence="8" id="KW-1185">Reference proteome</keyword>
<dbReference type="NCBIfam" id="TIGR01782">
    <property type="entry name" value="TonB-Xanth-Caul"/>
    <property type="match status" value="1"/>
</dbReference>
<accession>A0A916ZTS9</accession>
<evidence type="ECO:0000259" key="6">
    <source>
        <dbReference type="Pfam" id="PF14905"/>
    </source>
</evidence>
<evidence type="ECO:0000313" key="8">
    <source>
        <dbReference type="Proteomes" id="UP000635071"/>
    </source>
</evidence>
<dbReference type="Pfam" id="PF07715">
    <property type="entry name" value="Plug"/>
    <property type="match status" value="1"/>
</dbReference>
<feature type="signal peptide" evidence="4">
    <location>
        <begin position="1"/>
        <end position="36"/>
    </location>
</feature>
<dbReference type="PANTHER" id="PTHR40980:SF4">
    <property type="entry name" value="TONB-DEPENDENT RECEPTOR-LIKE BETA-BARREL DOMAIN-CONTAINING PROTEIN"/>
    <property type="match status" value="1"/>
</dbReference>
<dbReference type="Proteomes" id="UP000635071">
    <property type="component" value="Unassembled WGS sequence"/>
</dbReference>
<keyword evidence="3" id="KW-0998">Cell outer membrane</keyword>
<reference evidence="7" key="2">
    <citation type="submission" date="2020-09" db="EMBL/GenBank/DDBJ databases">
        <authorList>
            <person name="Sun Q."/>
            <person name="Zhou Y."/>
        </authorList>
    </citation>
    <scope>NUCLEOTIDE SEQUENCE</scope>
    <source>
        <strain evidence="7">CGMCC 1.15519</strain>
    </source>
</reference>
<keyword evidence="7" id="KW-0675">Receptor</keyword>
<feature type="chain" id="PRO_5036950062" evidence="4">
    <location>
        <begin position="37"/>
        <end position="938"/>
    </location>
</feature>
<dbReference type="InterPro" id="IPR041700">
    <property type="entry name" value="OMP_b-brl_3"/>
</dbReference>
<dbReference type="GO" id="GO:0009279">
    <property type="term" value="C:cell outer membrane"/>
    <property type="evidence" value="ECO:0007669"/>
    <property type="project" value="UniProtKB-SubCell"/>
</dbReference>
<reference evidence="7" key="1">
    <citation type="journal article" date="2014" name="Int. J. Syst. Evol. Microbiol.">
        <title>Complete genome sequence of Corynebacterium casei LMG S-19264T (=DSM 44701T), isolated from a smear-ripened cheese.</title>
        <authorList>
            <consortium name="US DOE Joint Genome Institute (JGI-PGF)"/>
            <person name="Walter F."/>
            <person name="Albersmeier A."/>
            <person name="Kalinowski J."/>
            <person name="Ruckert C."/>
        </authorList>
    </citation>
    <scope>NUCLEOTIDE SEQUENCE</scope>
    <source>
        <strain evidence="7">CGMCC 1.15519</strain>
    </source>
</reference>
<evidence type="ECO:0000259" key="5">
    <source>
        <dbReference type="Pfam" id="PF07715"/>
    </source>
</evidence>
<comment type="caution">
    <text evidence="7">The sequence shown here is derived from an EMBL/GenBank/DDBJ whole genome shotgun (WGS) entry which is preliminary data.</text>
</comment>
<dbReference type="EMBL" id="BMJM01000005">
    <property type="protein sequence ID" value="GGE11204.1"/>
    <property type="molecule type" value="Genomic_DNA"/>
</dbReference>
<keyword evidence="2" id="KW-0472">Membrane</keyword>
<dbReference type="SUPFAM" id="SSF56935">
    <property type="entry name" value="Porins"/>
    <property type="match status" value="1"/>
</dbReference>
<dbReference type="RefSeq" id="WP_243450644.1">
    <property type="nucleotide sequence ID" value="NZ_BMJM01000005.1"/>
</dbReference>
<evidence type="ECO:0000313" key="7">
    <source>
        <dbReference type="EMBL" id="GGE11204.1"/>
    </source>
</evidence>
<dbReference type="Gene3D" id="2.170.130.10">
    <property type="entry name" value="TonB-dependent receptor, plug domain"/>
    <property type="match status" value="1"/>
</dbReference>
<proteinExistence type="predicted"/>
<feature type="domain" description="Outer membrane protein beta-barrel" evidence="6">
    <location>
        <begin position="594"/>
        <end position="858"/>
    </location>
</feature>
<evidence type="ECO:0000256" key="1">
    <source>
        <dbReference type="ARBA" id="ARBA00004442"/>
    </source>
</evidence>
<evidence type="ECO:0000256" key="4">
    <source>
        <dbReference type="SAM" id="SignalP"/>
    </source>
</evidence>
<protein>
    <submittedName>
        <fullName evidence="7">TonB-dependent receptor</fullName>
    </submittedName>
</protein>
<dbReference type="AlphaFoldDB" id="A0A916ZTS9"/>
<dbReference type="InterPro" id="IPR036942">
    <property type="entry name" value="Beta-barrel_TonB_sf"/>
</dbReference>
<organism evidence="7 8">
    <name type="scientific">Sandarakinorhabdus glacialis</name>
    <dbReference type="NCBI Taxonomy" id="1614636"/>
    <lineage>
        <taxon>Bacteria</taxon>
        <taxon>Pseudomonadati</taxon>
        <taxon>Pseudomonadota</taxon>
        <taxon>Alphaproteobacteria</taxon>
        <taxon>Sphingomonadales</taxon>
        <taxon>Sphingosinicellaceae</taxon>
        <taxon>Sandarakinorhabdus</taxon>
    </lineage>
</organism>
<dbReference type="Pfam" id="PF14905">
    <property type="entry name" value="OMP_b-brl_3"/>
    <property type="match status" value="1"/>
</dbReference>
<name>A0A916ZTS9_9SPHN</name>